<keyword evidence="11" id="KW-1185">Reference proteome</keyword>
<dbReference type="EMBL" id="JBHUEM010000020">
    <property type="protein sequence ID" value="MFD1737473.1"/>
    <property type="molecule type" value="Genomic_DNA"/>
</dbReference>
<evidence type="ECO:0000256" key="9">
    <source>
        <dbReference type="ARBA" id="ARBA00023049"/>
    </source>
</evidence>
<dbReference type="PRINTS" id="PR00919">
    <property type="entry name" value="THERMOPTASE"/>
</dbReference>
<evidence type="ECO:0000256" key="4">
    <source>
        <dbReference type="ARBA" id="ARBA00008236"/>
    </source>
</evidence>
<dbReference type="InterPro" id="IPR052170">
    <property type="entry name" value="M29_Exopeptidase"/>
</dbReference>
<dbReference type="InterPro" id="IPR000787">
    <property type="entry name" value="Peptidase_M29"/>
</dbReference>
<dbReference type="PANTHER" id="PTHR34448">
    <property type="entry name" value="AMINOPEPTIDASE"/>
    <property type="match status" value="1"/>
</dbReference>
<name>A0ABW4LTP6_9BACI</name>
<evidence type="ECO:0000256" key="3">
    <source>
        <dbReference type="ARBA" id="ARBA00001947"/>
    </source>
</evidence>
<dbReference type="GO" id="GO:0004177">
    <property type="term" value="F:aminopeptidase activity"/>
    <property type="evidence" value="ECO:0007669"/>
    <property type="project" value="UniProtKB-KW"/>
</dbReference>
<evidence type="ECO:0000313" key="11">
    <source>
        <dbReference type="Proteomes" id="UP001597214"/>
    </source>
</evidence>
<gene>
    <name evidence="10" type="ORF">ACFSCX_13005</name>
</gene>
<keyword evidence="5 10" id="KW-0031">Aminopeptidase</keyword>
<keyword evidence="7" id="KW-0479">Metal-binding</keyword>
<comment type="cofactor">
    <cofactor evidence="1">
        <name>Co(2+)</name>
        <dbReference type="ChEBI" id="CHEBI:48828"/>
    </cofactor>
</comment>
<dbReference type="RefSeq" id="WP_377928681.1">
    <property type="nucleotide sequence ID" value="NZ_JBHUEM010000020.1"/>
</dbReference>
<evidence type="ECO:0000256" key="5">
    <source>
        <dbReference type="ARBA" id="ARBA00022438"/>
    </source>
</evidence>
<accession>A0ABW4LTP6</accession>
<comment type="cofactor">
    <cofactor evidence="2">
        <name>Mg(2+)</name>
        <dbReference type="ChEBI" id="CHEBI:18420"/>
    </cofactor>
</comment>
<organism evidence="10 11">
    <name type="scientific">Bacillus salitolerans</name>
    <dbReference type="NCBI Taxonomy" id="1437434"/>
    <lineage>
        <taxon>Bacteria</taxon>
        <taxon>Bacillati</taxon>
        <taxon>Bacillota</taxon>
        <taxon>Bacilli</taxon>
        <taxon>Bacillales</taxon>
        <taxon>Bacillaceae</taxon>
        <taxon>Bacillus</taxon>
    </lineage>
</organism>
<evidence type="ECO:0000256" key="8">
    <source>
        <dbReference type="ARBA" id="ARBA00022801"/>
    </source>
</evidence>
<comment type="cofactor">
    <cofactor evidence="3">
        <name>Zn(2+)</name>
        <dbReference type="ChEBI" id="CHEBI:29105"/>
    </cofactor>
</comment>
<reference evidence="11" key="1">
    <citation type="journal article" date="2019" name="Int. J. Syst. Evol. Microbiol.">
        <title>The Global Catalogue of Microorganisms (GCM) 10K type strain sequencing project: providing services to taxonomists for standard genome sequencing and annotation.</title>
        <authorList>
            <consortium name="The Broad Institute Genomics Platform"/>
            <consortium name="The Broad Institute Genome Sequencing Center for Infectious Disease"/>
            <person name="Wu L."/>
            <person name="Ma J."/>
        </authorList>
    </citation>
    <scope>NUCLEOTIDE SEQUENCE [LARGE SCALE GENOMIC DNA]</scope>
    <source>
        <strain evidence="11">CCUG 49339</strain>
    </source>
</reference>
<dbReference type="PANTHER" id="PTHR34448:SF3">
    <property type="entry name" value="AMINOPEPTIDASE AMPS"/>
    <property type="match status" value="1"/>
</dbReference>
<comment type="similarity">
    <text evidence="4">Belongs to the peptidase M29 family.</text>
</comment>
<evidence type="ECO:0000256" key="6">
    <source>
        <dbReference type="ARBA" id="ARBA00022670"/>
    </source>
</evidence>
<protein>
    <submittedName>
        <fullName evidence="10">Aminopeptidase</fullName>
    </submittedName>
</protein>
<dbReference type="Gene3D" id="3.40.1830.10">
    <property type="entry name" value="Thermophilic metalloprotease (M29)"/>
    <property type="match status" value="1"/>
</dbReference>
<dbReference type="Proteomes" id="UP001597214">
    <property type="component" value="Unassembled WGS sequence"/>
</dbReference>
<dbReference type="SUPFAM" id="SSF144052">
    <property type="entry name" value="Thermophilic metalloprotease-like"/>
    <property type="match status" value="1"/>
</dbReference>
<proteinExistence type="inferred from homology"/>
<keyword evidence="6" id="KW-0645">Protease</keyword>
<evidence type="ECO:0000256" key="7">
    <source>
        <dbReference type="ARBA" id="ARBA00022723"/>
    </source>
</evidence>
<keyword evidence="9" id="KW-0482">Metalloprotease</keyword>
<evidence type="ECO:0000313" key="10">
    <source>
        <dbReference type="EMBL" id="MFD1737473.1"/>
    </source>
</evidence>
<evidence type="ECO:0000256" key="2">
    <source>
        <dbReference type="ARBA" id="ARBA00001946"/>
    </source>
</evidence>
<dbReference type="Pfam" id="PF02073">
    <property type="entry name" value="Peptidase_M29"/>
    <property type="match status" value="1"/>
</dbReference>
<keyword evidence="8" id="KW-0378">Hydrolase</keyword>
<comment type="caution">
    <text evidence="10">The sequence shown here is derived from an EMBL/GenBank/DDBJ whole genome shotgun (WGS) entry which is preliminary data.</text>
</comment>
<evidence type="ECO:0000256" key="1">
    <source>
        <dbReference type="ARBA" id="ARBA00001941"/>
    </source>
</evidence>
<dbReference type="InterPro" id="IPR035097">
    <property type="entry name" value="M29_N-terminal"/>
</dbReference>
<sequence>MTTFNEKLEKYAALAVEVGINLQKGQTLVITAPLETVDFTRLVAKKAYELGAKHVKVDWVDDQLSRLKFESAPEEAFTEYPNWMTNGRNELAEEGAAFLHIDSKDPDLLKGIDQTRIQNFTKSATNALKIYRNRMMSDKNSWSIVAMPTQAWADKVFPDLEASKRVDALWDAIFQATRIHSEDPVAEWNKHTETLDTKAAHLNAKRYKALHYKAPGTDLTVELAKDHIWVSAGSVNENGVTFIANMPTEEVFTANAKTGVNGVVTSTKPLSYAGNLIENFTLTFKDGKVVEYNAEKGYDTLKQLIETDEGSKYLGEIALVPHLSPISETDLIFFNTLFDENASNHFAIGKAYPFCVEGGKNMSEDEIIAHGLNDSLTHVDFMIGSAEMDIDGITEDGTREPVFRQGNWAF</sequence>